<gene>
    <name evidence="1" type="ORF">SDC9_31853</name>
</gene>
<dbReference type="AlphaFoldDB" id="A0A644V3G5"/>
<reference evidence="1" key="1">
    <citation type="submission" date="2019-08" db="EMBL/GenBank/DDBJ databases">
        <authorList>
            <person name="Kucharzyk K."/>
            <person name="Murdoch R.W."/>
            <person name="Higgins S."/>
            <person name="Loffler F."/>
        </authorList>
    </citation>
    <scope>NUCLEOTIDE SEQUENCE</scope>
</reference>
<protein>
    <submittedName>
        <fullName evidence="1">Uncharacterized protein</fullName>
    </submittedName>
</protein>
<organism evidence="1">
    <name type="scientific">bioreactor metagenome</name>
    <dbReference type="NCBI Taxonomy" id="1076179"/>
    <lineage>
        <taxon>unclassified sequences</taxon>
        <taxon>metagenomes</taxon>
        <taxon>ecological metagenomes</taxon>
    </lineage>
</organism>
<sequence length="72" mass="8401">MSITPEIHTYIVANIHFEDINKLFVNFDFVFQNLNKDFLKVKCHFVSAKCHLTINEMAFHRNKTVAKSNSSI</sequence>
<name>A0A644V3G5_9ZZZZ</name>
<dbReference type="EMBL" id="VSSQ01000212">
    <property type="protein sequence ID" value="MPL85878.1"/>
    <property type="molecule type" value="Genomic_DNA"/>
</dbReference>
<evidence type="ECO:0000313" key="1">
    <source>
        <dbReference type="EMBL" id="MPL85878.1"/>
    </source>
</evidence>
<proteinExistence type="predicted"/>
<comment type="caution">
    <text evidence="1">The sequence shown here is derived from an EMBL/GenBank/DDBJ whole genome shotgun (WGS) entry which is preliminary data.</text>
</comment>
<accession>A0A644V3G5</accession>